<dbReference type="GO" id="GO:0005737">
    <property type="term" value="C:cytoplasm"/>
    <property type="evidence" value="ECO:0007669"/>
    <property type="project" value="TreeGrafter"/>
</dbReference>
<feature type="compositionally biased region" description="Low complexity" evidence="1">
    <location>
        <begin position="32"/>
        <end position="43"/>
    </location>
</feature>
<gene>
    <name evidence="2" type="ORF">OKA104_LOCUS49502</name>
</gene>
<dbReference type="Proteomes" id="UP000663881">
    <property type="component" value="Unassembled WGS sequence"/>
</dbReference>
<evidence type="ECO:0000256" key="1">
    <source>
        <dbReference type="SAM" id="MobiDB-lite"/>
    </source>
</evidence>
<dbReference type="GO" id="GO:0019894">
    <property type="term" value="F:kinesin binding"/>
    <property type="evidence" value="ECO:0007669"/>
    <property type="project" value="TreeGrafter"/>
</dbReference>
<dbReference type="EMBL" id="CAJOAY010023226">
    <property type="protein sequence ID" value="CAF4364399.1"/>
    <property type="molecule type" value="Genomic_DNA"/>
</dbReference>
<evidence type="ECO:0000313" key="2">
    <source>
        <dbReference type="EMBL" id="CAF4364399.1"/>
    </source>
</evidence>
<dbReference type="GO" id="GO:0030159">
    <property type="term" value="F:signaling receptor complex adaptor activity"/>
    <property type="evidence" value="ECO:0007669"/>
    <property type="project" value="TreeGrafter"/>
</dbReference>
<dbReference type="PANTHER" id="PTHR13886:SF4">
    <property type="entry name" value="JNK-INTERACTING PROTEIN 3"/>
    <property type="match status" value="1"/>
</dbReference>
<name>A0A820LWK0_9BILA</name>
<feature type="non-terminal residue" evidence="2">
    <location>
        <position position="78"/>
    </location>
</feature>
<dbReference type="GO" id="GO:0008432">
    <property type="term" value="F:JUN kinase binding"/>
    <property type="evidence" value="ECO:0007669"/>
    <property type="project" value="TreeGrafter"/>
</dbReference>
<feature type="region of interest" description="Disordered" evidence="1">
    <location>
        <begin position="32"/>
        <end position="64"/>
    </location>
</feature>
<evidence type="ECO:0000313" key="3">
    <source>
        <dbReference type="Proteomes" id="UP000663881"/>
    </source>
</evidence>
<dbReference type="PANTHER" id="PTHR13886">
    <property type="entry name" value="JNK/SAPK-ASSOCIATED PROTEIN"/>
    <property type="match status" value="1"/>
</dbReference>
<accession>A0A820LWK0</accession>
<protein>
    <submittedName>
        <fullName evidence="2">Uncharacterized protein</fullName>
    </submittedName>
</protein>
<dbReference type="GO" id="GO:0016192">
    <property type="term" value="P:vesicle-mediated transport"/>
    <property type="evidence" value="ECO:0007669"/>
    <property type="project" value="TreeGrafter"/>
</dbReference>
<dbReference type="GO" id="GO:0005078">
    <property type="term" value="F:MAP-kinase scaffold activity"/>
    <property type="evidence" value="ECO:0007669"/>
    <property type="project" value="InterPro"/>
</dbReference>
<comment type="caution">
    <text evidence="2">The sequence shown here is derived from an EMBL/GenBank/DDBJ whole genome shotgun (WGS) entry which is preliminary data.</text>
</comment>
<feature type="non-terminal residue" evidence="2">
    <location>
        <position position="1"/>
    </location>
</feature>
<dbReference type="InterPro" id="IPR039911">
    <property type="entry name" value="JIP3/JIP4"/>
</dbReference>
<reference evidence="2" key="1">
    <citation type="submission" date="2021-02" db="EMBL/GenBank/DDBJ databases">
        <authorList>
            <person name="Nowell W R."/>
        </authorList>
    </citation>
    <scope>NUCLEOTIDE SEQUENCE</scope>
</reference>
<sequence>HISALTIACRRLWIGTGNGIIISVPLTDNVTTATSATTSPTSTKPGSVVRVYDQPSSSASSSSSYIPYCSMNNAQLSF</sequence>
<proteinExistence type="predicted"/>
<dbReference type="AlphaFoldDB" id="A0A820LWK0"/>
<organism evidence="2 3">
    <name type="scientific">Adineta steineri</name>
    <dbReference type="NCBI Taxonomy" id="433720"/>
    <lineage>
        <taxon>Eukaryota</taxon>
        <taxon>Metazoa</taxon>
        <taxon>Spiralia</taxon>
        <taxon>Gnathifera</taxon>
        <taxon>Rotifera</taxon>
        <taxon>Eurotatoria</taxon>
        <taxon>Bdelloidea</taxon>
        <taxon>Adinetida</taxon>
        <taxon>Adinetidae</taxon>
        <taxon>Adineta</taxon>
    </lineage>
</organism>